<evidence type="ECO:0000313" key="3">
    <source>
        <dbReference type="EMBL" id="ABM27488.1"/>
    </source>
</evidence>
<dbReference type="AlphaFoldDB" id="A0A0H3A7N2"/>
<dbReference type="Pfam" id="PF01979">
    <property type="entry name" value="Amidohydro_1"/>
    <property type="match status" value="1"/>
</dbReference>
<dbReference type="InterPro" id="IPR050287">
    <property type="entry name" value="MTA/SAH_deaminase"/>
</dbReference>
<dbReference type="PANTHER" id="PTHR43794">
    <property type="entry name" value="AMINOHYDROLASE SSNA-RELATED"/>
    <property type="match status" value="1"/>
</dbReference>
<dbReference type="GO" id="GO:0016810">
    <property type="term" value="F:hydrolase activity, acting on carbon-nitrogen (but not peptide) bonds"/>
    <property type="evidence" value="ECO:0007669"/>
    <property type="project" value="InterPro"/>
</dbReference>
<dbReference type="Proteomes" id="UP000009173">
    <property type="component" value="Chromosome"/>
</dbReference>
<dbReference type="Gene3D" id="3.20.20.140">
    <property type="entry name" value="Metal-dependent hydrolases"/>
    <property type="match status" value="1"/>
</dbReference>
<evidence type="ECO:0000256" key="1">
    <source>
        <dbReference type="ARBA" id="ARBA00022801"/>
    </source>
</evidence>
<organism evidence="3 4">
    <name type="scientific">Nitratidesulfovibrio vulgaris (strain DP4)</name>
    <name type="common">Desulfovibrio vulgaris</name>
    <dbReference type="NCBI Taxonomy" id="391774"/>
    <lineage>
        <taxon>Bacteria</taxon>
        <taxon>Pseudomonadati</taxon>
        <taxon>Thermodesulfobacteriota</taxon>
        <taxon>Desulfovibrionia</taxon>
        <taxon>Desulfovibrionales</taxon>
        <taxon>Desulfovibrionaceae</taxon>
        <taxon>Nitratidesulfovibrio</taxon>
    </lineage>
</organism>
<evidence type="ECO:0000259" key="2">
    <source>
        <dbReference type="Pfam" id="PF01979"/>
    </source>
</evidence>
<dbReference type="KEGG" id="dvl:Dvul_0465"/>
<dbReference type="PANTHER" id="PTHR43794:SF11">
    <property type="entry name" value="AMIDOHYDROLASE-RELATED DOMAIN-CONTAINING PROTEIN"/>
    <property type="match status" value="1"/>
</dbReference>
<dbReference type="InterPro" id="IPR006680">
    <property type="entry name" value="Amidohydro-rel"/>
</dbReference>
<evidence type="ECO:0000313" key="4">
    <source>
        <dbReference type="Proteomes" id="UP000009173"/>
    </source>
</evidence>
<dbReference type="EMBL" id="CP000527">
    <property type="protein sequence ID" value="ABM27488.1"/>
    <property type="molecule type" value="Genomic_DNA"/>
</dbReference>
<sequence>MQRAFRARRIIPLAGEGPSRTARELFSPPRVHDDAVIVTRGGFVEAVEPYGHFRRRAATPLTDMGEVTLVPGLVNAHGHLELAHLTGSTVQGAGFVPWVRSLLPLAAHPLTQDALDAAVRQLADCGTAHVGDVGNRATPQVAAALAAADIGATLFCECFGYTLPDPPVSDALWPDSARALPPDVFMRQATLAGHALFSTHPVTLAVAKRWCSRNGRPFSIHLAEHPDEVEFLTTGKGALADMLAVRVLPEGFEAPGVPPVRYAAELGLLDEQTVAVHCTQCTADDAALLAASGTWACLCPRSNAVIGEGAPPVRQLIEAGVGLCCGTDSLASNHDLDLWNEVRTLRDMAALPAAAPLRMATVNGAAALGLAHLGTLEPGRRAAFAILPGDLSRDIPATA</sequence>
<dbReference type="SUPFAM" id="SSF51338">
    <property type="entry name" value="Composite domain of metallo-dependent hydrolases"/>
    <property type="match status" value="1"/>
</dbReference>
<dbReference type="InterPro" id="IPR032466">
    <property type="entry name" value="Metal_Hydrolase"/>
</dbReference>
<dbReference type="InterPro" id="IPR011059">
    <property type="entry name" value="Metal-dep_hydrolase_composite"/>
</dbReference>
<dbReference type="HOGENOM" id="CLU_012358_2_5_7"/>
<name>A0A0H3A7N2_NITV4</name>
<protein>
    <submittedName>
        <fullName evidence="3">Amidohydrolase</fullName>
    </submittedName>
</protein>
<proteinExistence type="predicted"/>
<gene>
    <name evidence="3" type="ordered locus">Dvul_0465</name>
</gene>
<accession>A0A0H3A7N2</accession>
<keyword evidence="1 3" id="KW-0378">Hydrolase</keyword>
<feature type="domain" description="Amidohydrolase-related" evidence="2">
    <location>
        <begin position="68"/>
        <end position="387"/>
    </location>
</feature>
<reference evidence="4" key="1">
    <citation type="journal article" date="2009" name="Environ. Microbiol.">
        <title>Contribution of mobile genetic elements to Desulfovibrio vulgaris genome plasticity.</title>
        <authorList>
            <person name="Walker C.B."/>
            <person name="Stolyar S."/>
            <person name="Chivian D."/>
            <person name="Pinel N."/>
            <person name="Gabster J.A."/>
            <person name="Dehal P.S."/>
            <person name="He Z."/>
            <person name="Yang Z.K."/>
            <person name="Yen H.C."/>
            <person name="Zhou J."/>
            <person name="Wall J.D."/>
            <person name="Hazen T.C."/>
            <person name="Arkin A.P."/>
            <person name="Stahl D.A."/>
        </authorList>
    </citation>
    <scope>NUCLEOTIDE SEQUENCE [LARGE SCALE GENOMIC DNA]</scope>
    <source>
        <strain evidence="4">DP4</strain>
    </source>
</reference>
<dbReference type="RefSeq" id="WP_011791625.1">
    <property type="nucleotide sequence ID" value="NC_008751.1"/>
</dbReference>
<dbReference type="SUPFAM" id="SSF51556">
    <property type="entry name" value="Metallo-dependent hydrolases"/>
    <property type="match status" value="1"/>
</dbReference>